<sequence length="397" mass="45809">MEVFLHRVPADLNQHGFKRELQPFVKSLQIQDFICEKPRKKSFGTITFLRVGDGQRFLQAYGETQNSRSPLHWGRKSSLHIMGVDVCCKPSRYPPKPFALRTLEHEAQEREMGYRERQEESVFLEMQQYSCGRCDFVGDQLTYSPEVQWSARGTVKFKTRSMIVNGFPKWRIRIPLATIVSLIYSIEGTLTVTLSDVPFFFEEVWTCDDLVGLRSNRIRLPSLGKGHNQIVGQCLVYQFKVSVVGFRAKIEKLKDWEITIYRYDLTPARPLLSSQSVSIEFHKLLDELAECMSNSSMPFGILFQLQALAQNAYLHPTTSRHLTERLRIKFAEDKAAGRDPITVDGIRKLFNMIGWPFPGDDPWGYEVDSLLTTLEENHREIQDASPIEKGFMRTQLT</sequence>
<dbReference type="STRING" id="109264.A0A1F8ADH3"/>
<dbReference type="OrthoDB" id="6513042at2759"/>
<dbReference type="Proteomes" id="UP000179179">
    <property type="component" value="Unassembled WGS sequence"/>
</dbReference>
<dbReference type="EMBL" id="LYCR01000006">
    <property type="protein sequence ID" value="OGM49773.1"/>
    <property type="molecule type" value="Genomic_DNA"/>
</dbReference>
<evidence type="ECO:0000313" key="2">
    <source>
        <dbReference type="EMBL" id="OGM49773.1"/>
    </source>
</evidence>
<accession>A0A1F8ADH3</accession>
<name>A0A1F8ADH3_9EURO</name>
<keyword evidence="3" id="KW-1185">Reference proteome</keyword>
<proteinExistence type="predicted"/>
<dbReference type="RefSeq" id="XP_022393490.1">
    <property type="nucleotide sequence ID" value="XM_022528701.1"/>
</dbReference>
<dbReference type="GO" id="GO:0003968">
    <property type="term" value="F:RNA-directed RNA polymerase activity"/>
    <property type="evidence" value="ECO:0007669"/>
    <property type="project" value="UniProtKB-KW"/>
</dbReference>
<organism evidence="2 3">
    <name type="scientific">Aspergillus bombycis</name>
    <dbReference type="NCBI Taxonomy" id="109264"/>
    <lineage>
        <taxon>Eukaryota</taxon>
        <taxon>Fungi</taxon>
        <taxon>Dikarya</taxon>
        <taxon>Ascomycota</taxon>
        <taxon>Pezizomycotina</taxon>
        <taxon>Eurotiomycetes</taxon>
        <taxon>Eurotiomycetidae</taxon>
        <taxon>Eurotiales</taxon>
        <taxon>Aspergillaceae</taxon>
        <taxon>Aspergillus</taxon>
    </lineage>
</organism>
<dbReference type="AlphaFoldDB" id="A0A1F8ADH3"/>
<dbReference type="GeneID" id="34444961"/>
<keyword evidence="2" id="KW-0808">Transferase</keyword>
<keyword evidence="2" id="KW-0696">RNA-directed RNA polymerase</keyword>
<feature type="domain" description="RdRP-like PH" evidence="1">
    <location>
        <begin position="124"/>
        <end position="253"/>
    </location>
</feature>
<reference evidence="2 3" key="1">
    <citation type="journal article" date="2016" name="Genome Biol. Evol.">
        <title>Draft genome sequence of an aflatoxigenic Aspergillus species, A. bombycis.</title>
        <authorList>
            <person name="Moore G.G."/>
            <person name="Mack B.M."/>
            <person name="Beltz S.B."/>
            <person name="Gilbert M.K."/>
        </authorList>
    </citation>
    <scope>NUCLEOTIDE SEQUENCE [LARGE SCALE GENOMIC DNA]</scope>
    <source>
        <strain evidence="3">NRRL 26010</strain>
    </source>
</reference>
<dbReference type="InterPro" id="IPR057503">
    <property type="entry name" value="PH_RdRP"/>
</dbReference>
<protein>
    <submittedName>
        <fullName evidence="2">RNA-dependent RNA polymerase</fullName>
    </submittedName>
</protein>
<dbReference type="Pfam" id="PF25358">
    <property type="entry name" value="PH_fung_RdRP"/>
    <property type="match status" value="1"/>
</dbReference>
<keyword evidence="2" id="KW-0548">Nucleotidyltransferase</keyword>
<comment type="caution">
    <text evidence="2">The sequence shown here is derived from an EMBL/GenBank/DDBJ whole genome shotgun (WGS) entry which is preliminary data.</text>
</comment>
<evidence type="ECO:0000259" key="1">
    <source>
        <dbReference type="Pfam" id="PF25358"/>
    </source>
</evidence>
<evidence type="ECO:0000313" key="3">
    <source>
        <dbReference type="Proteomes" id="UP000179179"/>
    </source>
</evidence>
<gene>
    <name evidence="2" type="ORF">ABOM_001571</name>
</gene>